<reference evidence="1" key="3">
    <citation type="submission" date="2025-09" db="UniProtKB">
        <authorList>
            <consortium name="Ensembl"/>
        </authorList>
    </citation>
    <scope>IDENTIFICATION</scope>
    <source>
        <strain evidence="1">broiler</strain>
    </source>
</reference>
<reference evidence="1" key="1">
    <citation type="submission" date="2020-11" db="EMBL/GenBank/DDBJ databases">
        <title>Gallus gallus (Chicken) genome, bGalGal1, GRCg7b, maternal haplotype autosomes + Z &amp; W.</title>
        <authorList>
            <person name="Warren W."/>
            <person name="Formenti G."/>
            <person name="Fedrigo O."/>
            <person name="Haase B."/>
            <person name="Mountcastle J."/>
            <person name="Balacco J."/>
            <person name="Tracey A."/>
            <person name="Schneider V."/>
            <person name="Okimoto R."/>
            <person name="Cheng H."/>
            <person name="Hawken R."/>
            <person name="Howe K."/>
            <person name="Jarvis E.D."/>
        </authorList>
    </citation>
    <scope>NUCLEOTIDE SEQUENCE [LARGE SCALE GENOMIC DNA]</scope>
    <source>
        <strain evidence="1">Broiler</strain>
    </source>
</reference>
<dbReference type="AlphaFoldDB" id="A0A8V1AFL1"/>
<evidence type="ECO:0000313" key="1">
    <source>
        <dbReference type="Ensembl" id="ENSGALP00010040329.1"/>
    </source>
</evidence>
<sequence length="55" mass="6045">MMGYCSALSCPSATCRVCKDSTATFCGFPLQNKALLKQWIHTVGREVIFPFISEG</sequence>
<evidence type="ECO:0008006" key="3">
    <source>
        <dbReference type="Google" id="ProtNLM"/>
    </source>
</evidence>
<dbReference type="Ensembl" id="ENSGALT00010066063.1">
    <property type="protein sequence ID" value="ENSGALP00010040329.1"/>
    <property type="gene ID" value="ENSGALG00010027248.1"/>
</dbReference>
<accession>A0A8V1AFL1</accession>
<protein>
    <recommendedName>
        <fullName evidence="3">THAP-type domain-containing protein</fullName>
    </recommendedName>
</protein>
<reference evidence="1" key="2">
    <citation type="submission" date="2025-08" db="UniProtKB">
        <authorList>
            <consortium name="Ensembl"/>
        </authorList>
    </citation>
    <scope>IDENTIFICATION</scope>
    <source>
        <strain evidence="1">broiler</strain>
    </source>
</reference>
<name>A0A8V1AFL1_CHICK</name>
<keyword evidence="2" id="KW-1185">Reference proteome</keyword>
<proteinExistence type="predicted"/>
<dbReference type="GeneTree" id="ENSGT00960000189325"/>
<dbReference type="Proteomes" id="UP000000539">
    <property type="component" value="Chromosome 2"/>
</dbReference>
<evidence type="ECO:0000313" key="2">
    <source>
        <dbReference type="Proteomes" id="UP000000539"/>
    </source>
</evidence>
<organism evidence="1 2">
    <name type="scientific">Gallus gallus</name>
    <name type="common">Chicken</name>
    <dbReference type="NCBI Taxonomy" id="9031"/>
    <lineage>
        <taxon>Eukaryota</taxon>
        <taxon>Metazoa</taxon>
        <taxon>Chordata</taxon>
        <taxon>Craniata</taxon>
        <taxon>Vertebrata</taxon>
        <taxon>Euteleostomi</taxon>
        <taxon>Archelosauria</taxon>
        <taxon>Archosauria</taxon>
        <taxon>Dinosauria</taxon>
        <taxon>Saurischia</taxon>
        <taxon>Theropoda</taxon>
        <taxon>Coelurosauria</taxon>
        <taxon>Aves</taxon>
        <taxon>Neognathae</taxon>
        <taxon>Galloanserae</taxon>
        <taxon>Galliformes</taxon>
        <taxon>Phasianidae</taxon>
        <taxon>Phasianinae</taxon>
        <taxon>Gallus</taxon>
    </lineage>
</organism>